<keyword evidence="2" id="KW-1185">Reference proteome</keyword>
<evidence type="ECO:0000313" key="2">
    <source>
        <dbReference type="Proteomes" id="UP000276215"/>
    </source>
</evidence>
<dbReference type="EMBL" id="ML120377">
    <property type="protein sequence ID" value="RPB00806.1"/>
    <property type="molecule type" value="Genomic_DNA"/>
</dbReference>
<gene>
    <name evidence="1" type="ORF">L873DRAFT_1678763</name>
</gene>
<dbReference type="GO" id="GO:0003676">
    <property type="term" value="F:nucleic acid binding"/>
    <property type="evidence" value="ECO:0007669"/>
    <property type="project" value="InterPro"/>
</dbReference>
<dbReference type="AlphaFoldDB" id="A0A3N4JR51"/>
<organism evidence="1 2">
    <name type="scientific">Choiromyces venosus 120613-1</name>
    <dbReference type="NCBI Taxonomy" id="1336337"/>
    <lineage>
        <taxon>Eukaryota</taxon>
        <taxon>Fungi</taxon>
        <taxon>Dikarya</taxon>
        <taxon>Ascomycota</taxon>
        <taxon>Pezizomycotina</taxon>
        <taxon>Pezizomycetes</taxon>
        <taxon>Pezizales</taxon>
        <taxon>Tuberaceae</taxon>
        <taxon>Choiromyces</taxon>
    </lineage>
</organism>
<dbReference type="Proteomes" id="UP000276215">
    <property type="component" value="Unassembled WGS sequence"/>
</dbReference>
<name>A0A3N4JR51_9PEZI</name>
<reference evidence="1 2" key="1">
    <citation type="journal article" date="2018" name="Nat. Ecol. Evol.">
        <title>Pezizomycetes genomes reveal the molecular basis of ectomycorrhizal truffle lifestyle.</title>
        <authorList>
            <person name="Murat C."/>
            <person name="Payen T."/>
            <person name="Noel B."/>
            <person name="Kuo A."/>
            <person name="Morin E."/>
            <person name="Chen J."/>
            <person name="Kohler A."/>
            <person name="Krizsan K."/>
            <person name="Balestrini R."/>
            <person name="Da Silva C."/>
            <person name="Montanini B."/>
            <person name="Hainaut M."/>
            <person name="Levati E."/>
            <person name="Barry K.W."/>
            <person name="Belfiori B."/>
            <person name="Cichocki N."/>
            <person name="Clum A."/>
            <person name="Dockter R.B."/>
            <person name="Fauchery L."/>
            <person name="Guy J."/>
            <person name="Iotti M."/>
            <person name="Le Tacon F."/>
            <person name="Lindquist E.A."/>
            <person name="Lipzen A."/>
            <person name="Malagnac F."/>
            <person name="Mello A."/>
            <person name="Molinier V."/>
            <person name="Miyauchi S."/>
            <person name="Poulain J."/>
            <person name="Riccioni C."/>
            <person name="Rubini A."/>
            <person name="Sitrit Y."/>
            <person name="Splivallo R."/>
            <person name="Traeger S."/>
            <person name="Wang M."/>
            <person name="Zifcakova L."/>
            <person name="Wipf D."/>
            <person name="Zambonelli A."/>
            <person name="Paolocci F."/>
            <person name="Nowrousian M."/>
            <person name="Ottonello S."/>
            <person name="Baldrian P."/>
            <person name="Spatafora J.W."/>
            <person name="Henrissat B."/>
            <person name="Nagy L.G."/>
            <person name="Aury J.M."/>
            <person name="Wincker P."/>
            <person name="Grigoriev I.V."/>
            <person name="Bonfante P."/>
            <person name="Martin F.M."/>
        </authorList>
    </citation>
    <scope>NUCLEOTIDE SEQUENCE [LARGE SCALE GENOMIC DNA]</scope>
    <source>
        <strain evidence="1 2">120613-1</strain>
    </source>
</reference>
<dbReference type="Gene3D" id="3.30.420.10">
    <property type="entry name" value="Ribonuclease H-like superfamily/Ribonuclease H"/>
    <property type="match status" value="1"/>
</dbReference>
<protein>
    <submittedName>
        <fullName evidence="1">Transposable element Tcb2 transposase</fullName>
    </submittedName>
</protein>
<sequence length="57" mass="6585">EEAGGSVEEFSLVKDGSKIHISAYSCQFKLNNDIIYSDWLSYSPNLNPIENFWWTLK</sequence>
<accession>A0A3N4JR51</accession>
<feature type="non-terminal residue" evidence="1">
    <location>
        <position position="1"/>
    </location>
</feature>
<dbReference type="InterPro" id="IPR036397">
    <property type="entry name" value="RNaseH_sf"/>
</dbReference>
<evidence type="ECO:0000313" key="1">
    <source>
        <dbReference type="EMBL" id="RPB00806.1"/>
    </source>
</evidence>
<dbReference type="OrthoDB" id="3599154at2759"/>
<proteinExistence type="predicted"/>